<keyword evidence="5" id="KW-1185">Reference proteome</keyword>
<evidence type="ECO:0000256" key="1">
    <source>
        <dbReference type="SAM" id="Phobius"/>
    </source>
</evidence>
<dbReference type="EMBL" id="JAHEPS010000006">
    <property type="protein sequence ID" value="MBT1445882.1"/>
    <property type="molecule type" value="Genomic_DNA"/>
</dbReference>
<keyword evidence="2" id="KW-0732">Signal</keyword>
<protein>
    <submittedName>
        <fullName evidence="4">NERD domain-containing protein</fullName>
    </submittedName>
</protein>
<evidence type="ECO:0000313" key="5">
    <source>
        <dbReference type="Proteomes" id="UP001195903"/>
    </source>
</evidence>
<feature type="domain" description="NERD" evidence="3">
    <location>
        <begin position="204"/>
        <end position="322"/>
    </location>
</feature>
<keyword evidence="1" id="KW-0812">Transmembrane</keyword>
<feature type="transmembrane region" description="Helical" evidence="1">
    <location>
        <begin position="174"/>
        <end position="196"/>
    </location>
</feature>
<organism evidence="4 5">
    <name type="scientific">Shewanella jiangmenensis</name>
    <dbReference type="NCBI Taxonomy" id="2837387"/>
    <lineage>
        <taxon>Bacteria</taxon>
        <taxon>Pseudomonadati</taxon>
        <taxon>Pseudomonadota</taxon>
        <taxon>Gammaproteobacteria</taxon>
        <taxon>Alteromonadales</taxon>
        <taxon>Shewanellaceae</taxon>
        <taxon>Shewanella</taxon>
    </lineage>
</organism>
<reference evidence="4 5" key="1">
    <citation type="submission" date="2021-05" db="EMBL/GenBank/DDBJ databases">
        <title>Shewanella sp. JM162201.</title>
        <authorList>
            <person name="Xu S."/>
            <person name="Li A."/>
        </authorList>
    </citation>
    <scope>NUCLEOTIDE SEQUENCE [LARGE SCALE GENOMIC DNA]</scope>
    <source>
        <strain evidence="4 5">JM162201</strain>
    </source>
</reference>
<sequence>MKRNLIIKTIYYFFCLMLLPLNVGFAAANASEGDAQSSPIQANTLQQGKTSVKPDQYTEGTCLLIASERDRYAEGSRQQQELTASFQRHCVSPRKVQGKSLAELVEKAELEDRAGGVTGANGAEGAEVAERAKRSAQSEVAHRGTAVVAVPGAQSLRVTDTDVSLPPHEQILRFTLKGLMFLVLGALLLALLAAVFSTNSAKRRGEQGEKAIADIIRTHYRGERYGLFTNLLFPVNGGMTTEVDLLLIRPNFVLVIESKHYSGWIFASPHAKTWKQVLHRKHSSFQNPVHQNFGHCEAVKAAFGIDDVSSLVVFGVDATFKTPYPDGVISIGSLTATLQLLEDRYSGKNLDCYQEYISVAREIKQASDDDAHQQHFRALGTRLGSDLST</sequence>
<feature type="signal peptide" evidence="2">
    <location>
        <begin position="1"/>
        <end position="30"/>
    </location>
</feature>
<evidence type="ECO:0000313" key="4">
    <source>
        <dbReference type="EMBL" id="MBT1445882.1"/>
    </source>
</evidence>
<dbReference type="InterPro" id="IPR011528">
    <property type="entry name" value="NERD"/>
</dbReference>
<keyword evidence="1" id="KW-1133">Transmembrane helix</keyword>
<name>A0ABS5V609_9GAMM</name>
<gene>
    <name evidence="4" type="ORF">KJI95_15355</name>
</gene>
<feature type="chain" id="PRO_5045993184" evidence="2">
    <location>
        <begin position="31"/>
        <end position="389"/>
    </location>
</feature>
<evidence type="ECO:0000259" key="3">
    <source>
        <dbReference type="PROSITE" id="PS50965"/>
    </source>
</evidence>
<dbReference type="Proteomes" id="UP001195903">
    <property type="component" value="Unassembled WGS sequence"/>
</dbReference>
<dbReference type="Pfam" id="PF08378">
    <property type="entry name" value="NERD"/>
    <property type="match status" value="1"/>
</dbReference>
<proteinExistence type="predicted"/>
<comment type="caution">
    <text evidence="4">The sequence shown here is derived from an EMBL/GenBank/DDBJ whole genome shotgun (WGS) entry which is preliminary data.</text>
</comment>
<dbReference type="PROSITE" id="PS50965">
    <property type="entry name" value="NERD"/>
    <property type="match status" value="1"/>
</dbReference>
<accession>A0ABS5V609</accession>
<keyword evidence="1" id="KW-0472">Membrane</keyword>
<dbReference type="RefSeq" id="WP_214508066.1">
    <property type="nucleotide sequence ID" value="NZ_JAHEPS010000006.1"/>
</dbReference>
<evidence type="ECO:0000256" key="2">
    <source>
        <dbReference type="SAM" id="SignalP"/>
    </source>
</evidence>